<keyword evidence="2" id="KW-1185">Reference proteome</keyword>
<gene>
    <name evidence="1" type="ORF">QFC24_004562</name>
</gene>
<evidence type="ECO:0000313" key="2">
    <source>
        <dbReference type="Proteomes" id="UP001234202"/>
    </source>
</evidence>
<evidence type="ECO:0000313" key="1">
    <source>
        <dbReference type="EMBL" id="KAJ9121979.1"/>
    </source>
</evidence>
<name>A0ACC2XF01_9TREE</name>
<comment type="caution">
    <text evidence="1">The sequence shown here is derived from an EMBL/GenBank/DDBJ whole genome shotgun (WGS) entry which is preliminary data.</text>
</comment>
<dbReference type="EMBL" id="JASBWV010000016">
    <property type="protein sequence ID" value="KAJ9121979.1"/>
    <property type="molecule type" value="Genomic_DNA"/>
</dbReference>
<sequence>MSRQTNSTSLPQRYLIHLARSHPTFRIPELDSCACLYGFGIRLLATGDHYISGASQPSSLRWGHELDSTLELEDAIGRGDSALLVIEFTTGQGVYKNAESACLPVADTRKTDEETIEGFGFMGLTSKINLKKPEVTYMLFEECKFSRSRVLGSPSSVSPDSELTDENSSPDADHLDSDTIGKGKEKLEEAAEGVKPLRVFMGSLVAYGQARQLVYKFAVKDRKFFGNTSMESEMSLLMAGQTLADQGKLVYDPFAGTGSLLYVCANWGSYVMGSDIDGRQMRGKDKTGPGVFRAANQYGVRDKVLDCLTFDVTRNPWRRGELLDAIITDPPYGVRAGAKRLGRKEGGKKKQISEPVKLPNGVWSHEMPGYVPASRPYEMVDLVYDLVLFARYMLVPGGRLVFFLPTFTEEWDPVDVPVVEGMREISFGQGSAQDYNKWSRRLITLEKVKVVDAEGVEKKWDAPTFVPLEADFTRMQINAGDDSGDEEAGQSKKDQTKVPGHANFREKYLAGFPSSAPSTPPARD</sequence>
<accession>A0ACC2XF01</accession>
<dbReference type="Proteomes" id="UP001234202">
    <property type="component" value="Unassembled WGS sequence"/>
</dbReference>
<organism evidence="1 2">
    <name type="scientific">Naganishia onofrii</name>
    <dbReference type="NCBI Taxonomy" id="1851511"/>
    <lineage>
        <taxon>Eukaryota</taxon>
        <taxon>Fungi</taxon>
        <taxon>Dikarya</taxon>
        <taxon>Basidiomycota</taxon>
        <taxon>Agaricomycotina</taxon>
        <taxon>Tremellomycetes</taxon>
        <taxon>Filobasidiales</taxon>
        <taxon>Filobasidiaceae</taxon>
        <taxon>Naganishia</taxon>
    </lineage>
</organism>
<proteinExistence type="predicted"/>
<reference evidence="1" key="1">
    <citation type="submission" date="2023-04" db="EMBL/GenBank/DDBJ databases">
        <title>Draft Genome sequencing of Naganishia species isolated from polar environments using Oxford Nanopore Technology.</title>
        <authorList>
            <person name="Leo P."/>
            <person name="Venkateswaran K."/>
        </authorList>
    </citation>
    <scope>NUCLEOTIDE SEQUENCE</scope>
    <source>
        <strain evidence="1">DBVPG 5303</strain>
    </source>
</reference>
<protein>
    <submittedName>
        <fullName evidence="1">Uncharacterized protein</fullName>
    </submittedName>
</protein>